<keyword evidence="1" id="KW-0472">Membrane</keyword>
<comment type="caution">
    <text evidence="2">The sequence shown here is derived from an EMBL/GenBank/DDBJ whole genome shotgun (WGS) entry which is preliminary data.</text>
</comment>
<keyword evidence="3" id="KW-1185">Reference proteome</keyword>
<name>A0A9P4GFY9_9PLEO</name>
<feature type="transmembrane region" description="Helical" evidence="1">
    <location>
        <begin position="6"/>
        <end position="25"/>
    </location>
</feature>
<evidence type="ECO:0000256" key="1">
    <source>
        <dbReference type="SAM" id="Phobius"/>
    </source>
</evidence>
<dbReference type="GeneID" id="63855633"/>
<sequence length="212" mass="23433">MPVVVPLTNVALATILAFSLDLQLVQAVNKVRAHRVRVEVSHVEDLDTRLLEHVAVERDRGISQVRKLPDSWGIVKSALLTGVQVEFKGADRLMLRLNAKLGVRVVELFWVRDILLESGAPSEVDLAMVGILCANSLDVIDSLMRGISSHLDDLAGDVDAVSESLSSFASVLVKTARTRKEHRARRYLLYLALTLAYWLNSPTIEPSILFVS</sequence>
<dbReference type="RefSeq" id="XP_040787028.1">
    <property type="nucleotide sequence ID" value="XM_040938378.1"/>
</dbReference>
<dbReference type="EMBL" id="ML976617">
    <property type="protein sequence ID" value="KAF1844465.1"/>
    <property type="molecule type" value="Genomic_DNA"/>
</dbReference>
<protein>
    <submittedName>
        <fullName evidence="2">Uncharacterized protein</fullName>
    </submittedName>
</protein>
<keyword evidence="1" id="KW-1133">Transmembrane helix</keyword>
<evidence type="ECO:0000313" key="3">
    <source>
        <dbReference type="Proteomes" id="UP000800039"/>
    </source>
</evidence>
<accession>A0A9P4GFY9</accession>
<evidence type="ECO:0000313" key="2">
    <source>
        <dbReference type="EMBL" id="KAF1844465.1"/>
    </source>
</evidence>
<proteinExistence type="predicted"/>
<reference evidence="2" key="1">
    <citation type="submission" date="2020-01" db="EMBL/GenBank/DDBJ databases">
        <authorList>
            <consortium name="DOE Joint Genome Institute"/>
            <person name="Haridas S."/>
            <person name="Albert R."/>
            <person name="Binder M."/>
            <person name="Bloem J."/>
            <person name="Labutti K."/>
            <person name="Salamov A."/>
            <person name="Andreopoulos B."/>
            <person name="Baker S.E."/>
            <person name="Barry K."/>
            <person name="Bills G."/>
            <person name="Bluhm B.H."/>
            <person name="Cannon C."/>
            <person name="Castanera R."/>
            <person name="Culley D.E."/>
            <person name="Daum C."/>
            <person name="Ezra D."/>
            <person name="Gonzalez J.B."/>
            <person name="Henrissat B."/>
            <person name="Kuo A."/>
            <person name="Liang C."/>
            <person name="Lipzen A."/>
            <person name="Lutzoni F."/>
            <person name="Magnuson J."/>
            <person name="Mondo S."/>
            <person name="Nolan M."/>
            <person name="Ohm R."/>
            <person name="Pangilinan J."/>
            <person name="Park H.-J."/>
            <person name="Ramirez L."/>
            <person name="Alfaro M."/>
            <person name="Sun H."/>
            <person name="Tritt A."/>
            <person name="Yoshinaga Y."/>
            <person name="Zwiers L.-H."/>
            <person name="Turgeon B.G."/>
            <person name="Goodwin S.B."/>
            <person name="Spatafora J.W."/>
            <person name="Crous P.W."/>
            <person name="Grigoriev I.V."/>
        </authorList>
    </citation>
    <scope>NUCLEOTIDE SEQUENCE</scope>
    <source>
        <strain evidence="2">CBS 394.84</strain>
    </source>
</reference>
<organism evidence="2 3">
    <name type="scientific">Cucurbitaria berberidis CBS 394.84</name>
    <dbReference type="NCBI Taxonomy" id="1168544"/>
    <lineage>
        <taxon>Eukaryota</taxon>
        <taxon>Fungi</taxon>
        <taxon>Dikarya</taxon>
        <taxon>Ascomycota</taxon>
        <taxon>Pezizomycotina</taxon>
        <taxon>Dothideomycetes</taxon>
        <taxon>Pleosporomycetidae</taxon>
        <taxon>Pleosporales</taxon>
        <taxon>Pleosporineae</taxon>
        <taxon>Cucurbitariaceae</taxon>
        <taxon>Cucurbitaria</taxon>
    </lineage>
</organism>
<feature type="transmembrane region" description="Helical" evidence="1">
    <location>
        <begin position="187"/>
        <end position="204"/>
    </location>
</feature>
<dbReference type="AlphaFoldDB" id="A0A9P4GFY9"/>
<keyword evidence="1" id="KW-0812">Transmembrane</keyword>
<dbReference type="Proteomes" id="UP000800039">
    <property type="component" value="Unassembled WGS sequence"/>
</dbReference>
<gene>
    <name evidence="2" type="ORF">K460DRAFT_434375</name>
</gene>